<proteinExistence type="predicted"/>
<evidence type="ECO:0000313" key="3">
    <source>
        <dbReference type="EMBL" id="CAK6435471.1"/>
    </source>
</evidence>
<dbReference type="PANTHER" id="PTHR35826:SF5">
    <property type="entry name" value="GENE 45521-RELATED"/>
    <property type="match status" value="1"/>
</dbReference>
<accession>A0ABN9ZAX4</accession>
<protein>
    <recommendedName>
        <fullName evidence="2">Sperm microtubule inner protein 1 C-terminal domain-containing protein</fullName>
    </recommendedName>
</protein>
<feature type="region of interest" description="Disordered" evidence="1">
    <location>
        <begin position="22"/>
        <end position="106"/>
    </location>
</feature>
<evidence type="ECO:0000313" key="4">
    <source>
        <dbReference type="Proteomes" id="UP001314169"/>
    </source>
</evidence>
<dbReference type="EMBL" id="OY882870">
    <property type="protein sequence ID" value="CAK6435471.1"/>
    <property type="molecule type" value="Genomic_DNA"/>
</dbReference>
<sequence length="204" mass="22727">MKDLLTAQSQACWKERIRKETVARATWKVNHGHKYAKERPRPGKRPQQQAVFHPALGGGSPPAPGSPDGRTGRTRLPETEGVGAQPPGGVGDQEARRAARAPAGQTKPETLEMRPVPLNTLQLLFQGVSHDGQGRALYLRERSRQKPEDKFQYPILSSWEYGWHLGDAVKNSRTSIYAKCQSIATTFQSKNGVFYVPQRTDQLM</sequence>
<dbReference type="Pfam" id="PF22589">
    <property type="entry name" value="SPMIP1"/>
    <property type="match status" value="1"/>
</dbReference>
<keyword evidence="4" id="KW-1185">Reference proteome</keyword>
<dbReference type="Proteomes" id="UP001314169">
    <property type="component" value="Chromosome 13"/>
</dbReference>
<evidence type="ECO:0000259" key="2">
    <source>
        <dbReference type="Pfam" id="PF22589"/>
    </source>
</evidence>
<dbReference type="InterPro" id="IPR054323">
    <property type="entry name" value="SPMIP1_C"/>
</dbReference>
<evidence type="ECO:0000256" key="1">
    <source>
        <dbReference type="SAM" id="MobiDB-lite"/>
    </source>
</evidence>
<dbReference type="PANTHER" id="PTHR35826">
    <property type="entry name" value="PROTEIN ATP6V1FNB-LIKE"/>
    <property type="match status" value="1"/>
</dbReference>
<reference evidence="3" key="1">
    <citation type="submission" date="2023-12" db="EMBL/GenBank/DDBJ databases">
        <authorList>
            <person name="Brown T."/>
        </authorList>
    </citation>
    <scope>NUCLEOTIDE SEQUENCE</scope>
</reference>
<feature type="domain" description="Sperm microtubule inner protein 1 C-terminal" evidence="2">
    <location>
        <begin position="97"/>
        <end position="196"/>
    </location>
</feature>
<name>A0ABN9ZAX4_PIPNA</name>
<gene>
    <name evidence="3" type="ORF">MPIPNATIZW_LOCUS3777</name>
</gene>
<organism evidence="3 4">
    <name type="scientific">Pipistrellus nathusii</name>
    <name type="common">Nathusius' pipistrelle</name>
    <dbReference type="NCBI Taxonomy" id="59473"/>
    <lineage>
        <taxon>Eukaryota</taxon>
        <taxon>Metazoa</taxon>
        <taxon>Chordata</taxon>
        <taxon>Craniata</taxon>
        <taxon>Vertebrata</taxon>
        <taxon>Euteleostomi</taxon>
        <taxon>Mammalia</taxon>
        <taxon>Eutheria</taxon>
        <taxon>Laurasiatheria</taxon>
        <taxon>Chiroptera</taxon>
        <taxon>Yangochiroptera</taxon>
        <taxon>Vespertilionidae</taxon>
        <taxon>Pipistrellus</taxon>
    </lineage>
</organism>